<dbReference type="EMBL" id="FNAX01000010">
    <property type="protein sequence ID" value="SDF72566.1"/>
    <property type="molecule type" value="Genomic_DNA"/>
</dbReference>
<reference evidence="2 3" key="1">
    <citation type="submission" date="2016-10" db="EMBL/GenBank/DDBJ databases">
        <authorList>
            <person name="de Groot N.N."/>
        </authorList>
    </citation>
    <scope>NUCLEOTIDE SEQUENCE [LARGE SCALE GENOMIC DNA]</scope>
    <source>
        <strain evidence="2 3">CGMCC 4.1859</strain>
    </source>
</reference>
<keyword evidence="1" id="KW-0472">Membrane</keyword>
<dbReference type="Proteomes" id="UP000198614">
    <property type="component" value="Unassembled WGS sequence"/>
</dbReference>
<evidence type="ECO:0000256" key="1">
    <source>
        <dbReference type="SAM" id="Phobius"/>
    </source>
</evidence>
<keyword evidence="1" id="KW-0812">Transmembrane</keyword>
<protein>
    <submittedName>
        <fullName evidence="2">Uncharacterized protein</fullName>
    </submittedName>
</protein>
<sequence>MRYGHDGRDGGLHSIARVGLTTVPSGSQEVVYDPENPKRAAFVSDMPENVKGRRNLLFLLLATAAISFCLGCFDVFA</sequence>
<dbReference type="AlphaFoldDB" id="A0A1G7NF29"/>
<evidence type="ECO:0000313" key="2">
    <source>
        <dbReference type="EMBL" id="SDF72566.1"/>
    </source>
</evidence>
<gene>
    <name evidence="2" type="ORF">SAMN05216260_110145</name>
</gene>
<evidence type="ECO:0000313" key="3">
    <source>
        <dbReference type="Proteomes" id="UP000198614"/>
    </source>
</evidence>
<proteinExistence type="predicted"/>
<name>A0A1G7NF29_9ACTN</name>
<feature type="transmembrane region" description="Helical" evidence="1">
    <location>
        <begin position="56"/>
        <end position="76"/>
    </location>
</feature>
<organism evidence="2 3">
    <name type="scientific">Streptomyces griseoaurantiacus</name>
    <dbReference type="NCBI Taxonomy" id="68213"/>
    <lineage>
        <taxon>Bacteria</taxon>
        <taxon>Bacillati</taxon>
        <taxon>Actinomycetota</taxon>
        <taxon>Actinomycetes</taxon>
        <taxon>Kitasatosporales</taxon>
        <taxon>Streptomycetaceae</taxon>
        <taxon>Streptomyces</taxon>
        <taxon>Streptomyces aurantiacus group</taxon>
    </lineage>
</organism>
<keyword evidence="1" id="KW-1133">Transmembrane helix</keyword>
<accession>A0A1G7NF29</accession>